<proteinExistence type="predicted"/>
<evidence type="ECO:0000313" key="3">
    <source>
        <dbReference type="EMBL" id="LAA26823.1"/>
    </source>
</evidence>
<dbReference type="EMBL" id="IACI01064286">
    <property type="protein sequence ID" value="LAA26823.1"/>
    <property type="molecule type" value="Transcribed_RNA"/>
</dbReference>
<sequence length="122" mass="13942">MWERAEQPLLWIICFFLPFSFPLDHHKTQQNKYFSMKKITASAPFSASFSAASNLAGQRTLDAMLQQEKAASMQAEIKMILQAVQEQIGRVEEKVGNVEGKVENAEEKVENIQQLMIKIRKV</sequence>
<keyword evidence="1" id="KW-0175">Coiled coil</keyword>
<evidence type="ECO:0000256" key="1">
    <source>
        <dbReference type="SAM" id="Coils"/>
    </source>
</evidence>
<feature type="coiled-coil region" evidence="1">
    <location>
        <begin position="81"/>
        <end position="122"/>
    </location>
</feature>
<feature type="signal peptide" evidence="2">
    <location>
        <begin position="1"/>
        <end position="22"/>
    </location>
</feature>
<feature type="chain" id="PRO_5014155356" description="t-SNARE coiled-coil homology domain-containing protein" evidence="2">
    <location>
        <begin position="23"/>
        <end position="122"/>
    </location>
</feature>
<evidence type="ECO:0000256" key="2">
    <source>
        <dbReference type="SAM" id="SignalP"/>
    </source>
</evidence>
<reference evidence="3" key="1">
    <citation type="submission" date="2017-07" db="EMBL/GenBank/DDBJ databases">
        <authorList>
            <person name="Mikheyev A."/>
            <person name="Grau M."/>
        </authorList>
    </citation>
    <scope>NUCLEOTIDE SEQUENCE</scope>
    <source>
        <tissue evidence="3">Venom_gland</tissue>
    </source>
</reference>
<dbReference type="AlphaFoldDB" id="A0A2H6N8B8"/>
<name>A0A2H6N8B8_9SAUR</name>
<reference evidence="3" key="2">
    <citation type="submission" date="2017-12" db="EMBL/GenBank/DDBJ databases">
        <title>Coralsnake Venomics: Analyses of Venom Gland Transcriptomes and Proteomes of Six Brazilian Taxa.</title>
        <authorList>
            <person name="Aird S.D."/>
            <person name="Jorge da Silva N."/>
            <person name="Qiu L."/>
            <person name="Villar-Briones A."/>
            <person name="Aparecida-Saddi V."/>
            <person name="Campos-Telles M.P."/>
            <person name="Grau M."/>
            <person name="Mikheyev A.S."/>
        </authorList>
    </citation>
    <scope>NUCLEOTIDE SEQUENCE</scope>
    <source>
        <tissue evidence="3">Venom_gland</tissue>
    </source>
</reference>
<keyword evidence="2" id="KW-0732">Signal</keyword>
<organism evidence="3">
    <name type="scientific">Micrurus carvalhoi</name>
    <dbReference type="NCBI Taxonomy" id="3147026"/>
    <lineage>
        <taxon>Eukaryota</taxon>
        <taxon>Metazoa</taxon>
        <taxon>Chordata</taxon>
        <taxon>Craniata</taxon>
        <taxon>Vertebrata</taxon>
        <taxon>Euteleostomi</taxon>
        <taxon>Lepidosauria</taxon>
        <taxon>Squamata</taxon>
        <taxon>Bifurcata</taxon>
        <taxon>Unidentata</taxon>
        <taxon>Episquamata</taxon>
        <taxon>Toxicofera</taxon>
        <taxon>Serpentes</taxon>
        <taxon>Colubroidea</taxon>
        <taxon>Elapidae</taxon>
        <taxon>Elapinae</taxon>
        <taxon>Micrurus</taxon>
    </lineage>
</organism>
<evidence type="ECO:0008006" key="4">
    <source>
        <dbReference type="Google" id="ProtNLM"/>
    </source>
</evidence>
<protein>
    <recommendedName>
        <fullName evidence="4">t-SNARE coiled-coil homology domain-containing protein</fullName>
    </recommendedName>
</protein>
<accession>A0A2H6N8B8</accession>